<keyword evidence="7" id="KW-0456">Lyase</keyword>
<sequence>MCYYNGQKVTKAEYIELMQLEKYIANMPELKRPTVLGPESPQMVVLKPNSGHTDFDVTTMRWGYIPKGIANLEQVRRFENGYKKDDGTFQTGYDTENARGEELFWTNPKTNKPKIFRDSALENRCLIISHQYYEWHHIYRTNKRTGELLKTPDKYPFAIKVKGREYFYMAGLWNTWTDKDTGESFDTLAMVTTDANPLTAKIHNSKKRMPTILPDQLAWEWMMTDLPQDRITELASFQFPEDHMEAFSINQKFQFTGEDPYQVTYPELADLNNPGGAQPAQMSLF</sequence>
<organism evidence="9 10">
    <name type="scientific">Dyadobacter chenwenxiniae</name>
    <dbReference type="NCBI Taxonomy" id="2906456"/>
    <lineage>
        <taxon>Bacteria</taxon>
        <taxon>Pseudomonadati</taxon>
        <taxon>Bacteroidota</taxon>
        <taxon>Cytophagia</taxon>
        <taxon>Cytophagales</taxon>
        <taxon>Spirosomataceae</taxon>
        <taxon>Dyadobacter</taxon>
    </lineage>
</organism>
<name>A0A9X1PGE3_9BACT</name>
<dbReference type="Proteomes" id="UP001139000">
    <property type="component" value="Unassembled WGS sequence"/>
</dbReference>
<comment type="similarity">
    <text evidence="1 8">Belongs to the SOS response-associated peptidase family.</text>
</comment>
<proteinExistence type="inferred from homology"/>
<dbReference type="GO" id="GO:0016829">
    <property type="term" value="F:lyase activity"/>
    <property type="evidence" value="ECO:0007669"/>
    <property type="project" value="UniProtKB-KW"/>
</dbReference>
<keyword evidence="4 8" id="KW-0378">Hydrolase</keyword>
<dbReference type="GO" id="GO:0006508">
    <property type="term" value="P:proteolysis"/>
    <property type="evidence" value="ECO:0007669"/>
    <property type="project" value="UniProtKB-KW"/>
</dbReference>
<evidence type="ECO:0000256" key="4">
    <source>
        <dbReference type="ARBA" id="ARBA00022801"/>
    </source>
</evidence>
<keyword evidence="5" id="KW-0190">Covalent protein-DNA linkage</keyword>
<gene>
    <name evidence="9" type="ORF">LXM26_01270</name>
</gene>
<dbReference type="AlphaFoldDB" id="A0A9X1PGE3"/>
<evidence type="ECO:0000256" key="6">
    <source>
        <dbReference type="ARBA" id="ARBA00023125"/>
    </source>
</evidence>
<evidence type="ECO:0000256" key="3">
    <source>
        <dbReference type="ARBA" id="ARBA00022763"/>
    </source>
</evidence>
<comment type="caution">
    <text evidence="9">The sequence shown here is derived from an EMBL/GenBank/DDBJ whole genome shotgun (WGS) entry which is preliminary data.</text>
</comment>
<dbReference type="PANTHER" id="PTHR13604">
    <property type="entry name" value="DC12-RELATED"/>
    <property type="match status" value="1"/>
</dbReference>
<dbReference type="InterPro" id="IPR036590">
    <property type="entry name" value="SRAP-like"/>
</dbReference>
<evidence type="ECO:0000313" key="10">
    <source>
        <dbReference type="Proteomes" id="UP001139000"/>
    </source>
</evidence>
<dbReference type="InterPro" id="IPR003738">
    <property type="entry name" value="SRAP"/>
</dbReference>
<dbReference type="GO" id="GO:0003697">
    <property type="term" value="F:single-stranded DNA binding"/>
    <property type="evidence" value="ECO:0007669"/>
    <property type="project" value="InterPro"/>
</dbReference>
<evidence type="ECO:0000256" key="1">
    <source>
        <dbReference type="ARBA" id="ARBA00008136"/>
    </source>
</evidence>
<dbReference type="Gene3D" id="3.90.1680.10">
    <property type="entry name" value="SOS response associated peptidase-like"/>
    <property type="match status" value="1"/>
</dbReference>
<dbReference type="SUPFAM" id="SSF143081">
    <property type="entry name" value="BB1717-like"/>
    <property type="match status" value="1"/>
</dbReference>
<evidence type="ECO:0000256" key="5">
    <source>
        <dbReference type="ARBA" id="ARBA00023124"/>
    </source>
</evidence>
<keyword evidence="6" id="KW-0238">DNA-binding</keyword>
<evidence type="ECO:0000313" key="9">
    <source>
        <dbReference type="EMBL" id="MCF0060106.1"/>
    </source>
</evidence>
<keyword evidence="2 8" id="KW-0645">Protease</keyword>
<dbReference type="EMBL" id="JAJTTC010000001">
    <property type="protein sequence ID" value="MCF0060106.1"/>
    <property type="molecule type" value="Genomic_DNA"/>
</dbReference>
<keyword evidence="3" id="KW-0227">DNA damage</keyword>
<evidence type="ECO:0000256" key="7">
    <source>
        <dbReference type="ARBA" id="ARBA00023239"/>
    </source>
</evidence>
<dbReference type="Pfam" id="PF02586">
    <property type="entry name" value="SRAP"/>
    <property type="match status" value="1"/>
</dbReference>
<reference evidence="9" key="1">
    <citation type="submission" date="2021-12" db="EMBL/GenBank/DDBJ databases">
        <title>Novel species in genus Dyadobacter.</title>
        <authorList>
            <person name="Ma C."/>
        </authorList>
    </citation>
    <scope>NUCLEOTIDE SEQUENCE</scope>
    <source>
        <strain evidence="9">LJ419</strain>
    </source>
</reference>
<evidence type="ECO:0000256" key="8">
    <source>
        <dbReference type="RuleBase" id="RU364100"/>
    </source>
</evidence>
<dbReference type="GO" id="GO:0008233">
    <property type="term" value="F:peptidase activity"/>
    <property type="evidence" value="ECO:0007669"/>
    <property type="project" value="UniProtKB-KW"/>
</dbReference>
<keyword evidence="10" id="KW-1185">Reference proteome</keyword>
<evidence type="ECO:0000256" key="2">
    <source>
        <dbReference type="ARBA" id="ARBA00022670"/>
    </source>
</evidence>
<dbReference type="RefSeq" id="WP_234652613.1">
    <property type="nucleotide sequence ID" value="NZ_CP094997.1"/>
</dbReference>
<dbReference type="EC" id="3.4.-.-" evidence="8"/>
<accession>A0A9X1PGE3</accession>
<dbReference type="GO" id="GO:0106300">
    <property type="term" value="P:protein-DNA covalent cross-linking repair"/>
    <property type="evidence" value="ECO:0007669"/>
    <property type="project" value="InterPro"/>
</dbReference>
<dbReference type="PANTHER" id="PTHR13604:SF0">
    <property type="entry name" value="ABASIC SITE PROCESSING PROTEIN HMCES"/>
    <property type="match status" value="1"/>
</dbReference>
<protein>
    <recommendedName>
        <fullName evidence="8">Abasic site processing protein</fullName>
        <ecNumber evidence="8">3.4.-.-</ecNumber>
    </recommendedName>
</protein>